<evidence type="ECO:0000313" key="4">
    <source>
        <dbReference type="Proteomes" id="UP001140172"/>
    </source>
</evidence>
<feature type="domain" description="BCNT-C" evidence="2">
    <location>
        <begin position="167"/>
        <end position="202"/>
    </location>
</feature>
<keyword evidence="4" id="KW-1185">Reference proteome</keyword>
<dbReference type="EMBL" id="JANBUM010000089">
    <property type="protein sequence ID" value="KAJ2785383.1"/>
    <property type="molecule type" value="Genomic_DNA"/>
</dbReference>
<gene>
    <name evidence="3" type="ORF">GGI15_001935</name>
</gene>
<feature type="compositionally biased region" description="Acidic residues" evidence="1">
    <location>
        <begin position="12"/>
        <end position="50"/>
    </location>
</feature>
<organism evidence="3 4">
    <name type="scientific">Coemansia interrupta</name>
    <dbReference type="NCBI Taxonomy" id="1126814"/>
    <lineage>
        <taxon>Eukaryota</taxon>
        <taxon>Fungi</taxon>
        <taxon>Fungi incertae sedis</taxon>
        <taxon>Zoopagomycota</taxon>
        <taxon>Kickxellomycotina</taxon>
        <taxon>Kickxellomycetes</taxon>
        <taxon>Kickxellales</taxon>
        <taxon>Kickxellaceae</taxon>
        <taxon>Coemansia</taxon>
    </lineage>
</organism>
<comment type="caution">
    <text evidence="3">The sequence shown here is derived from an EMBL/GenBank/DDBJ whole genome shotgun (WGS) entry which is preliminary data.</text>
</comment>
<proteinExistence type="predicted"/>
<feature type="compositionally biased region" description="Basic and acidic residues" evidence="1">
    <location>
        <begin position="1"/>
        <end position="11"/>
    </location>
</feature>
<sequence>MSLADLYRDDNAHDDDSDEGSEDEFVPEGADSDDQGDSDAGSDSDNDNDNDGSTGAGEPVGPTAEELEEQKRKIDDIWKEMNAPISARDSSSALRETKKSSESLDKPETSDKQGASKLDENSRKAAAGENGGESKTPPRRVAAAAAAAGGTKRKASKFSQLAEMAEQRRIKRENTLDIARKEWTGFVAKEGIREDLDRANKDG</sequence>
<dbReference type="InterPro" id="IPR011421">
    <property type="entry name" value="BCNT-C"/>
</dbReference>
<feature type="non-terminal residue" evidence="3">
    <location>
        <position position="203"/>
    </location>
</feature>
<name>A0A9W8HKT3_9FUNG</name>
<evidence type="ECO:0000256" key="1">
    <source>
        <dbReference type="SAM" id="MobiDB-lite"/>
    </source>
</evidence>
<dbReference type="OrthoDB" id="445677at2759"/>
<feature type="compositionally biased region" description="Basic and acidic residues" evidence="1">
    <location>
        <begin position="95"/>
        <end position="111"/>
    </location>
</feature>
<feature type="compositionally biased region" description="Basic and acidic residues" evidence="1">
    <location>
        <begin position="69"/>
        <end position="79"/>
    </location>
</feature>
<evidence type="ECO:0000259" key="2">
    <source>
        <dbReference type="Pfam" id="PF07572"/>
    </source>
</evidence>
<feature type="region of interest" description="Disordered" evidence="1">
    <location>
        <begin position="1"/>
        <end position="160"/>
    </location>
</feature>
<dbReference type="Proteomes" id="UP001140172">
    <property type="component" value="Unassembled WGS sequence"/>
</dbReference>
<reference evidence="3" key="1">
    <citation type="submission" date="2022-07" db="EMBL/GenBank/DDBJ databases">
        <title>Phylogenomic reconstructions and comparative analyses of Kickxellomycotina fungi.</title>
        <authorList>
            <person name="Reynolds N.K."/>
            <person name="Stajich J.E."/>
            <person name="Barry K."/>
            <person name="Grigoriev I.V."/>
            <person name="Crous P."/>
            <person name="Smith M.E."/>
        </authorList>
    </citation>
    <scope>NUCLEOTIDE SEQUENCE</scope>
    <source>
        <strain evidence="3">BCRC 34489</strain>
    </source>
</reference>
<accession>A0A9W8HKT3</accession>
<dbReference type="AlphaFoldDB" id="A0A9W8HKT3"/>
<protein>
    <recommendedName>
        <fullName evidence="2">BCNT-C domain-containing protein</fullName>
    </recommendedName>
</protein>
<dbReference type="Pfam" id="PF07572">
    <property type="entry name" value="BCNT"/>
    <property type="match status" value="1"/>
</dbReference>
<evidence type="ECO:0000313" key="3">
    <source>
        <dbReference type="EMBL" id="KAJ2785383.1"/>
    </source>
</evidence>